<evidence type="ECO:0000313" key="7">
    <source>
        <dbReference type="EMBL" id="NEH12242.1"/>
    </source>
</evidence>
<dbReference type="InterPro" id="IPR039538">
    <property type="entry name" value="BetI_C"/>
</dbReference>
<sequence>MRPHALRHVDDTVAVHVLRPALDAHVRLNHRELRFIVALEHDLLVVHDELGLQPRPDGGHVVHCARRALCVHHGAVVISPHCLRTSGCPYSAFGVRAHVAGPLPSIDMSATLPPYPHIAQKPAPNRRETAICTQAVCHTGRATKARRTMPKIVDHTARRQAIVEAYLALVAEKGIGATSSRSLAAQLGISNSLLWRYFSDMNQLLVQSYHTIIQNVDDRIMFAIAGRRGLDAIRRMVHELLPLDHVSRAEAKVVVSFWGLEVTKGTRLSQTTHELEAWSSVLETLLDQAADGGEISSSDRLALHDAAFTVMALTNSAQIEYATQDDDASAERTERIIDRMLSTL</sequence>
<dbReference type="SUPFAM" id="SSF48498">
    <property type="entry name" value="Tetracyclin repressor-like, C-terminal domain"/>
    <property type="match status" value="1"/>
</dbReference>
<keyword evidence="8" id="KW-1185">Reference proteome</keyword>
<organism evidence="7 8">
    <name type="scientific">Bifidobacterium saimiriisciurei</name>
    <dbReference type="NCBI Taxonomy" id="2661627"/>
    <lineage>
        <taxon>Bacteria</taxon>
        <taxon>Bacillati</taxon>
        <taxon>Actinomycetota</taxon>
        <taxon>Actinomycetes</taxon>
        <taxon>Bifidobacteriales</taxon>
        <taxon>Bifidobacteriaceae</taxon>
        <taxon>Bifidobacterium</taxon>
    </lineage>
</organism>
<name>A0ABX0CIY7_9BIFI</name>
<keyword evidence="4" id="KW-0804">Transcription</keyword>
<evidence type="ECO:0000256" key="3">
    <source>
        <dbReference type="ARBA" id="ARBA00023125"/>
    </source>
</evidence>
<feature type="domain" description="HTH tetR-type" evidence="6">
    <location>
        <begin position="156"/>
        <end position="216"/>
    </location>
</feature>
<dbReference type="Gene3D" id="1.10.357.10">
    <property type="entry name" value="Tetracycline Repressor, domain 2"/>
    <property type="match status" value="1"/>
</dbReference>
<evidence type="ECO:0000256" key="2">
    <source>
        <dbReference type="ARBA" id="ARBA00023015"/>
    </source>
</evidence>
<evidence type="ECO:0000313" key="8">
    <source>
        <dbReference type="Proteomes" id="UP000475155"/>
    </source>
</evidence>
<evidence type="ECO:0000256" key="4">
    <source>
        <dbReference type="ARBA" id="ARBA00023163"/>
    </source>
</evidence>
<gene>
    <name evidence="7" type="ORF">GFD18_09150</name>
</gene>
<dbReference type="PROSITE" id="PS50977">
    <property type="entry name" value="HTH_TETR_2"/>
    <property type="match status" value="1"/>
</dbReference>
<dbReference type="SUPFAM" id="SSF46689">
    <property type="entry name" value="Homeodomain-like"/>
    <property type="match status" value="1"/>
</dbReference>
<dbReference type="EMBL" id="WHZU01000016">
    <property type="protein sequence ID" value="NEH12242.1"/>
    <property type="molecule type" value="Genomic_DNA"/>
</dbReference>
<dbReference type="Pfam" id="PF00440">
    <property type="entry name" value="TetR_N"/>
    <property type="match status" value="1"/>
</dbReference>
<dbReference type="Pfam" id="PF13977">
    <property type="entry name" value="TetR_C_6"/>
    <property type="match status" value="1"/>
</dbReference>
<keyword evidence="2" id="KW-0805">Transcription regulation</keyword>
<reference evidence="7 8" key="1">
    <citation type="submission" date="2019-10" db="EMBL/GenBank/DDBJ databases">
        <title>Bifidobacterium from non-human primates.</title>
        <authorList>
            <person name="Modesto M."/>
        </authorList>
    </citation>
    <scope>NUCLEOTIDE SEQUENCE [LARGE SCALE GENOMIC DNA]</scope>
    <source>
        <strain evidence="7 8">SMA1</strain>
    </source>
</reference>
<comment type="caution">
    <text evidence="7">The sequence shown here is derived from an EMBL/GenBank/DDBJ whole genome shotgun (WGS) entry which is preliminary data.</text>
</comment>
<evidence type="ECO:0000256" key="5">
    <source>
        <dbReference type="PROSITE-ProRule" id="PRU00335"/>
    </source>
</evidence>
<proteinExistence type="predicted"/>
<accession>A0ABX0CIY7</accession>
<keyword evidence="1" id="KW-0678">Repressor</keyword>
<dbReference type="InterPro" id="IPR001647">
    <property type="entry name" value="HTH_TetR"/>
</dbReference>
<protein>
    <submittedName>
        <fullName evidence="7">TetR family transcriptional regulator</fullName>
    </submittedName>
</protein>
<dbReference type="Proteomes" id="UP000475155">
    <property type="component" value="Unassembled WGS sequence"/>
</dbReference>
<evidence type="ECO:0000256" key="1">
    <source>
        <dbReference type="ARBA" id="ARBA00022491"/>
    </source>
</evidence>
<evidence type="ECO:0000259" key="6">
    <source>
        <dbReference type="PROSITE" id="PS50977"/>
    </source>
</evidence>
<dbReference type="InterPro" id="IPR036271">
    <property type="entry name" value="Tet_transcr_reg_TetR-rel_C_sf"/>
</dbReference>
<dbReference type="InterPro" id="IPR009057">
    <property type="entry name" value="Homeodomain-like_sf"/>
</dbReference>
<keyword evidence="3 5" id="KW-0238">DNA-binding</keyword>
<feature type="DNA-binding region" description="H-T-H motif" evidence="5">
    <location>
        <begin position="179"/>
        <end position="198"/>
    </location>
</feature>